<dbReference type="GO" id="GO:0004707">
    <property type="term" value="F:MAP kinase activity"/>
    <property type="evidence" value="ECO:0007669"/>
    <property type="project" value="UniProtKB-EC"/>
</dbReference>
<protein>
    <submittedName>
        <fullName evidence="4">Putative mitogen-activated protein kinase CMGC-MAPK family</fullName>
        <ecNumber evidence="4">2.7.11.24</ecNumber>
    </submittedName>
</protein>
<proteinExistence type="predicted"/>
<dbReference type="EMBL" id="PDCK01000045">
    <property type="protein sequence ID" value="PRQ18129.1"/>
    <property type="molecule type" value="Genomic_DNA"/>
</dbReference>
<dbReference type="PROSITE" id="PS50011">
    <property type="entry name" value="PROTEIN_KINASE_DOM"/>
    <property type="match status" value="1"/>
</dbReference>
<dbReference type="EC" id="2.7.11.24" evidence="4"/>
<dbReference type="Gramene" id="PRQ18129">
    <property type="protein sequence ID" value="PRQ18129"/>
    <property type="gene ID" value="RchiOBHm_Chr7g0202521"/>
</dbReference>
<evidence type="ECO:0000313" key="4">
    <source>
        <dbReference type="EMBL" id="PRQ18129.1"/>
    </source>
</evidence>
<evidence type="ECO:0000256" key="2">
    <source>
        <dbReference type="ARBA" id="ARBA00022840"/>
    </source>
</evidence>
<keyword evidence="4" id="KW-0418">Kinase</keyword>
<accession>A0A2P6P880</accession>
<evidence type="ECO:0000256" key="1">
    <source>
        <dbReference type="ARBA" id="ARBA00022741"/>
    </source>
</evidence>
<dbReference type="InterPro" id="IPR011009">
    <property type="entry name" value="Kinase-like_dom_sf"/>
</dbReference>
<dbReference type="AlphaFoldDB" id="A0A2P6P880"/>
<keyword evidence="5" id="KW-1185">Reference proteome</keyword>
<keyword evidence="2" id="KW-0067">ATP-binding</keyword>
<feature type="domain" description="Protein kinase" evidence="3">
    <location>
        <begin position="1"/>
        <end position="87"/>
    </location>
</feature>
<name>A0A2P6P880_ROSCH</name>
<gene>
    <name evidence="4" type="ORF">RchiOBHm_Chr7g0202521</name>
</gene>
<keyword evidence="4" id="KW-0808">Transferase</keyword>
<reference evidence="4 5" key="1">
    <citation type="journal article" date="2018" name="Nat. Genet.">
        <title>The Rosa genome provides new insights in the design of modern roses.</title>
        <authorList>
            <person name="Bendahmane M."/>
        </authorList>
    </citation>
    <scope>NUCLEOTIDE SEQUENCE [LARGE SCALE GENOMIC DNA]</scope>
    <source>
        <strain evidence="5">cv. Old Blush</strain>
    </source>
</reference>
<dbReference type="Proteomes" id="UP000238479">
    <property type="component" value="Chromosome 7"/>
</dbReference>
<dbReference type="SUPFAM" id="SSF56112">
    <property type="entry name" value="Protein kinase-like (PK-like)"/>
    <property type="match status" value="1"/>
</dbReference>
<organism evidence="4 5">
    <name type="scientific">Rosa chinensis</name>
    <name type="common">China rose</name>
    <dbReference type="NCBI Taxonomy" id="74649"/>
    <lineage>
        <taxon>Eukaryota</taxon>
        <taxon>Viridiplantae</taxon>
        <taxon>Streptophyta</taxon>
        <taxon>Embryophyta</taxon>
        <taxon>Tracheophyta</taxon>
        <taxon>Spermatophyta</taxon>
        <taxon>Magnoliopsida</taxon>
        <taxon>eudicotyledons</taxon>
        <taxon>Gunneridae</taxon>
        <taxon>Pentapetalae</taxon>
        <taxon>rosids</taxon>
        <taxon>fabids</taxon>
        <taxon>Rosales</taxon>
        <taxon>Rosaceae</taxon>
        <taxon>Rosoideae</taxon>
        <taxon>Rosoideae incertae sedis</taxon>
        <taxon>Rosa</taxon>
    </lineage>
</organism>
<dbReference type="GO" id="GO:0005524">
    <property type="term" value="F:ATP binding"/>
    <property type="evidence" value="ECO:0007669"/>
    <property type="project" value="UniProtKB-KW"/>
</dbReference>
<evidence type="ECO:0000313" key="5">
    <source>
        <dbReference type="Proteomes" id="UP000238479"/>
    </source>
</evidence>
<dbReference type="PANTHER" id="PTHR24055">
    <property type="entry name" value="MITOGEN-ACTIVATED PROTEIN KINASE"/>
    <property type="match status" value="1"/>
</dbReference>
<dbReference type="InterPro" id="IPR000719">
    <property type="entry name" value="Prot_kinase_dom"/>
</dbReference>
<sequence length="87" mass="10287">MKLLHPLHHPDIVEIKHIMLPSSRQKFGDIYVVFELMESYLHQVIKANDGLNPERYQFFLYQLVPNVFHQDLKPKNSLTNADCKLKI</sequence>
<keyword evidence="1" id="KW-0547">Nucleotide-binding</keyword>
<dbReference type="Gene3D" id="1.10.510.10">
    <property type="entry name" value="Transferase(Phosphotransferase) domain 1"/>
    <property type="match status" value="1"/>
</dbReference>
<dbReference type="STRING" id="74649.A0A2P6P880"/>
<comment type="caution">
    <text evidence="4">The sequence shown here is derived from an EMBL/GenBank/DDBJ whole genome shotgun (WGS) entry which is preliminary data.</text>
</comment>
<dbReference type="Gene3D" id="3.30.200.20">
    <property type="entry name" value="Phosphorylase Kinase, domain 1"/>
    <property type="match status" value="1"/>
</dbReference>
<dbReference type="InterPro" id="IPR050117">
    <property type="entry name" value="MAPK"/>
</dbReference>
<evidence type="ECO:0000259" key="3">
    <source>
        <dbReference type="PROSITE" id="PS50011"/>
    </source>
</evidence>